<name>A0ABS0HGI8_9SPHN</name>
<dbReference type="SUPFAM" id="SSF51182">
    <property type="entry name" value="RmlC-like cupins"/>
    <property type="match status" value="1"/>
</dbReference>
<dbReference type="PANTHER" id="PTHR33387:SF3">
    <property type="entry name" value="DUF985 DOMAIN-CONTAINING PROTEIN"/>
    <property type="match status" value="1"/>
</dbReference>
<dbReference type="EMBL" id="JADQDC010000006">
    <property type="protein sequence ID" value="MBF9151365.1"/>
    <property type="molecule type" value="Genomic_DNA"/>
</dbReference>
<dbReference type="InterPro" id="IPR039935">
    <property type="entry name" value="YML079W-like"/>
</dbReference>
<proteinExistence type="predicted"/>
<evidence type="ECO:0000313" key="2">
    <source>
        <dbReference type="EMBL" id="MBF9151365.1"/>
    </source>
</evidence>
<organism evidence="2 3">
    <name type="scientific">Novosphingobium jiangmenense</name>
    <dbReference type="NCBI Taxonomy" id="2791981"/>
    <lineage>
        <taxon>Bacteria</taxon>
        <taxon>Pseudomonadati</taxon>
        <taxon>Pseudomonadota</taxon>
        <taxon>Alphaproteobacteria</taxon>
        <taxon>Sphingomonadales</taxon>
        <taxon>Sphingomonadaceae</taxon>
        <taxon>Novosphingobium</taxon>
    </lineage>
</organism>
<reference evidence="2 3" key="1">
    <citation type="submission" date="2020-11" db="EMBL/GenBank/DDBJ databases">
        <title>The genome sequence of Novosphingobium sp. 1Y9A.</title>
        <authorList>
            <person name="Liu Y."/>
        </authorList>
    </citation>
    <scope>NUCLEOTIDE SEQUENCE [LARGE SCALE GENOMIC DNA]</scope>
    <source>
        <strain evidence="2 3">1Y9A</strain>
    </source>
</reference>
<dbReference type="Proteomes" id="UP000600799">
    <property type="component" value="Unassembled WGS sequence"/>
</dbReference>
<keyword evidence="3" id="KW-1185">Reference proteome</keyword>
<evidence type="ECO:0000259" key="1">
    <source>
        <dbReference type="Pfam" id="PF06172"/>
    </source>
</evidence>
<dbReference type="InterPro" id="IPR009327">
    <property type="entry name" value="Cupin_DUF985"/>
</dbReference>
<comment type="caution">
    <text evidence="2">The sequence shown here is derived from an EMBL/GenBank/DDBJ whole genome shotgun (WGS) entry which is preliminary data.</text>
</comment>
<gene>
    <name evidence="2" type="ORF">I2488_10160</name>
</gene>
<dbReference type="CDD" id="cd06121">
    <property type="entry name" value="cupin_YML079wp"/>
    <property type="match status" value="1"/>
</dbReference>
<dbReference type="Gene3D" id="2.60.120.10">
    <property type="entry name" value="Jelly Rolls"/>
    <property type="match status" value="1"/>
</dbReference>
<dbReference type="InterPro" id="IPR011051">
    <property type="entry name" value="RmlC_Cupin_sf"/>
</dbReference>
<dbReference type="Pfam" id="PF06172">
    <property type="entry name" value="Cupin_5"/>
    <property type="match status" value="1"/>
</dbReference>
<dbReference type="PANTHER" id="PTHR33387">
    <property type="entry name" value="RMLC-LIKE JELLY ROLL FOLD PROTEIN"/>
    <property type="match status" value="1"/>
</dbReference>
<accession>A0ABS0HGI8</accession>
<protein>
    <submittedName>
        <fullName evidence="2">Cupin domain-containing protein</fullName>
    </submittedName>
</protein>
<dbReference type="RefSeq" id="WP_196275693.1">
    <property type="nucleotide sequence ID" value="NZ_JADQDC010000006.1"/>
</dbReference>
<evidence type="ECO:0000313" key="3">
    <source>
        <dbReference type="Proteomes" id="UP000600799"/>
    </source>
</evidence>
<feature type="domain" description="DUF985" evidence="1">
    <location>
        <begin position="5"/>
        <end position="136"/>
    </location>
</feature>
<sequence>MPTAQDIIAALNLSQHPEGGWFRETWRASAADGERAPSTAILFLLPAGERSHWHAVDADEIWIWQSGDPLALHIAPDEATAPTTHHLGSNPATHSFQGVVPAGQWQAAEPLPGDHGYALVSCIVAPGFDFSGFTLAPPGWEPGA</sequence>
<dbReference type="InterPro" id="IPR014710">
    <property type="entry name" value="RmlC-like_jellyroll"/>
</dbReference>